<keyword evidence="8" id="KW-0732">Signal</keyword>
<evidence type="ECO:0000256" key="15">
    <source>
        <dbReference type="ARBA" id="ARBA00038895"/>
    </source>
</evidence>
<protein>
    <recommendedName>
        <fullName evidence="17">Pheromone-processing carboxypeptidase KEX1</fullName>
        <ecNumber evidence="15">3.4.16.6</ecNumber>
    </recommendedName>
    <alternativeName>
        <fullName evidence="18">Carboxypeptidase D</fullName>
    </alternativeName>
    <alternativeName>
        <fullName evidence="16">Pheromone-processing carboxypeptidase kex1</fullName>
    </alternativeName>
</protein>
<evidence type="ECO:0000256" key="16">
    <source>
        <dbReference type="ARBA" id="ARBA00040403"/>
    </source>
</evidence>
<feature type="compositionally biased region" description="Polar residues" evidence="19">
    <location>
        <begin position="692"/>
        <end position="705"/>
    </location>
</feature>
<sequence>MTNQNPSTKPVTIVVEHLDPELGDWSALEYGCIARESHKAGSKFLLSSVPTTLQMPDDLAATEGLKVEHRSIEEIFADRKSKICLLDPAAQAELTPADGENFEVFLFGGILGDDPPRDRTSELRKKGYAGRRLGPKQMTTDTAVRVTRMVVHEKVPLEKIQYVDYPEILINEHERTEMPFRYVRGDDGQPIMPQGMVDLIKEGADQDIGVQREGGGGGERELDSSWLLSLLVLWGPPLTTAKSAADYYVRSLPGAPDGPLLKMHAGHIEVDPQNNGNLFFWHYQNRHIANRQRTVIWLNGGPGCSSMDGALMEVGPYRLKDNLTLEYNEGSWDEFANLLFVDQPVGTGFSYVNTDSYLHELDEMSAHFIIFLDKFFELFPEYEGDDIYLAGESYAGQHIPYIAKAILDRNKNAVNPWNLRGLLIGNGWISPADQYPSYLTFAYEEGLIKEDSRTAKSLEVLQSVCQSKLETGGKDRIHIGDCETVLQELLSKTLDSDSKCYNMYDIRLRDTVPSCGMNWPQDLKDVKPYLRRADVVKALNINLEKKSGWEECSGAVSSSFLPQKSVPAVQLLPSLLESGISVLLFSGDKDLICNHVGTEQLINNMKWGGGVGFETSPGVWAPRHDWTFEGEPAGIYQHARNLTYVLLYNSSHMAPYDLPRQTRDMLDRFMKVDIASIGGSPADSRIDGEKLPQTSVGGHPNSTAAEEQEKERMKQAEWKAYAKSGEAVLVVVIIGVSVWGFFIWRSRQRHRRYQGLYHEDVSGTSVLERFHNKRSGQDVEARDFDESELDDLHSPDIAREHYTVGEDSDEDDVNRQHQRTTINPS</sequence>
<comment type="catalytic activity">
    <reaction evidence="1">
        <text>Preferential release of a C-terminal arginine or lysine residue.</text>
        <dbReference type="EC" id="3.4.16.6"/>
    </reaction>
</comment>
<feature type="region of interest" description="Disordered" evidence="19">
    <location>
        <begin position="680"/>
        <end position="711"/>
    </location>
</feature>
<dbReference type="GO" id="GO:0004185">
    <property type="term" value="F:serine-type carboxypeptidase activity"/>
    <property type="evidence" value="ECO:0007669"/>
    <property type="project" value="UniProtKB-EC"/>
</dbReference>
<evidence type="ECO:0000256" key="4">
    <source>
        <dbReference type="ARBA" id="ARBA00022645"/>
    </source>
</evidence>
<accession>A0A5N6VFA1</accession>
<evidence type="ECO:0000256" key="13">
    <source>
        <dbReference type="ARBA" id="ARBA00023180"/>
    </source>
</evidence>
<keyword evidence="4" id="KW-0121">Carboxypeptidase</keyword>
<evidence type="ECO:0000256" key="12">
    <source>
        <dbReference type="ARBA" id="ARBA00023136"/>
    </source>
</evidence>
<dbReference type="AlphaFoldDB" id="A0A5N6VFA1"/>
<evidence type="ECO:0000256" key="3">
    <source>
        <dbReference type="ARBA" id="ARBA00009431"/>
    </source>
</evidence>
<keyword evidence="13" id="KW-0325">Glycoprotein</keyword>
<keyword evidence="22" id="KW-1185">Reference proteome</keyword>
<dbReference type="PANTHER" id="PTHR35517">
    <property type="entry name" value="PROTEIN ARGININE N-METHYLTRANSFERASE SFM1"/>
    <property type="match status" value="1"/>
</dbReference>
<dbReference type="EC" id="3.4.16.6" evidence="15"/>
<dbReference type="Pfam" id="PF04252">
    <property type="entry name" value="SFM1-like"/>
    <property type="match status" value="1"/>
</dbReference>
<evidence type="ECO:0000256" key="14">
    <source>
        <dbReference type="ARBA" id="ARBA00037042"/>
    </source>
</evidence>
<dbReference type="EMBL" id="ML738418">
    <property type="protein sequence ID" value="KAE8307111.1"/>
    <property type="molecule type" value="Genomic_DNA"/>
</dbReference>
<evidence type="ECO:0000256" key="5">
    <source>
        <dbReference type="ARBA" id="ARBA00022670"/>
    </source>
</evidence>
<evidence type="ECO:0000256" key="7">
    <source>
        <dbReference type="ARBA" id="ARBA00022703"/>
    </source>
</evidence>
<evidence type="ECO:0000256" key="10">
    <source>
        <dbReference type="ARBA" id="ARBA00022989"/>
    </source>
</evidence>
<keyword evidence="10 20" id="KW-1133">Transmembrane helix</keyword>
<feature type="compositionally biased region" description="Basic and acidic residues" evidence="19">
    <location>
        <begin position="775"/>
        <end position="804"/>
    </location>
</feature>
<comment type="function">
    <text evidence="14">Protease with a carboxypeptidase B-like function involved in the C-terminal processing of the lysine and arginine residues from protein precursors. Promotes cell fusion and is involved in the programmed cell death.</text>
</comment>
<organism evidence="21 22">
    <name type="scientific">Aspergillus transmontanensis</name>
    <dbReference type="NCBI Taxonomy" id="1034304"/>
    <lineage>
        <taxon>Eukaryota</taxon>
        <taxon>Fungi</taxon>
        <taxon>Dikarya</taxon>
        <taxon>Ascomycota</taxon>
        <taxon>Pezizomycotina</taxon>
        <taxon>Eurotiomycetes</taxon>
        <taxon>Eurotiomycetidae</taxon>
        <taxon>Eurotiales</taxon>
        <taxon>Aspergillaceae</taxon>
        <taxon>Aspergillus</taxon>
        <taxon>Aspergillus subgen. Circumdati</taxon>
    </lineage>
</organism>
<keyword evidence="9 21" id="KW-0378">Hydrolase</keyword>
<dbReference type="CDD" id="cd18090">
    <property type="entry name" value="Arginine_MT_Sfm1"/>
    <property type="match status" value="1"/>
</dbReference>
<evidence type="ECO:0000313" key="22">
    <source>
        <dbReference type="Proteomes" id="UP000325433"/>
    </source>
</evidence>
<dbReference type="InterPro" id="IPR007364">
    <property type="entry name" value="SFM1-like"/>
</dbReference>
<dbReference type="Gene3D" id="3.40.50.1820">
    <property type="entry name" value="alpha/beta hydrolase"/>
    <property type="match status" value="1"/>
</dbReference>
<dbReference type="FunFam" id="3.40.50.1820:FF:000121">
    <property type="entry name" value="Carboxypeptidase D"/>
    <property type="match status" value="1"/>
</dbReference>
<comment type="subcellular location">
    <subcellularLocation>
        <location evidence="2">Golgi apparatus</location>
        <location evidence="2">trans-Golgi network membrane</location>
        <topology evidence="2">Single-pass type I membrane protein</topology>
    </subcellularLocation>
</comment>
<keyword evidence="11" id="KW-0333">Golgi apparatus</keyword>
<dbReference type="Proteomes" id="UP000325433">
    <property type="component" value="Unassembled WGS sequence"/>
</dbReference>
<evidence type="ECO:0000313" key="21">
    <source>
        <dbReference type="EMBL" id="KAE8307111.1"/>
    </source>
</evidence>
<feature type="transmembrane region" description="Helical" evidence="20">
    <location>
        <begin position="727"/>
        <end position="744"/>
    </location>
</feature>
<dbReference type="Pfam" id="PF00450">
    <property type="entry name" value="Peptidase_S10"/>
    <property type="match status" value="1"/>
</dbReference>
<keyword evidence="12 20" id="KW-0472">Membrane</keyword>
<evidence type="ECO:0000256" key="6">
    <source>
        <dbReference type="ARBA" id="ARBA00022692"/>
    </source>
</evidence>
<gene>
    <name evidence="21" type="ORF">BDV41DRAFT_569359</name>
</gene>
<comment type="similarity">
    <text evidence="3">Belongs to the peptidase S10 family.</text>
</comment>
<proteinExistence type="inferred from homology"/>
<evidence type="ECO:0000256" key="9">
    <source>
        <dbReference type="ARBA" id="ARBA00022801"/>
    </source>
</evidence>
<evidence type="ECO:0000256" key="11">
    <source>
        <dbReference type="ARBA" id="ARBA00023034"/>
    </source>
</evidence>
<dbReference type="GO" id="GO:0006508">
    <property type="term" value="P:proteolysis"/>
    <property type="evidence" value="ECO:0007669"/>
    <property type="project" value="UniProtKB-KW"/>
</dbReference>
<dbReference type="GO" id="GO:0006915">
    <property type="term" value="P:apoptotic process"/>
    <property type="evidence" value="ECO:0007669"/>
    <property type="project" value="UniProtKB-KW"/>
</dbReference>
<evidence type="ECO:0000256" key="1">
    <source>
        <dbReference type="ARBA" id="ARBA00001003"/>
    </source>
</evidence>
<evidence type="ECO:0000256" key="8">
    <source>
        <dbReference type="ARBA" id="ARBA00022729"/>
    </source>
</evidence>
<dbReference type="PANTHER" id="PTHR35517:SF1">
    <property type="entry name" value="PROTEIN ARGININE N-METHYLTRANSFERASE SFM1"/>
    <property type="match status" value="1"/>
</dbReference>
<name>A0A5N6VFA1_9EURO</name>
<evidence type="ECO:0000256" key="17">
    <source>
        <dbReference type="ARBA" id="ARBA00040628"/>
    </source>
</evidence>
<evidence type="ECO:0000256" key="2">
    <source>
        <dbReference type="ARBA" id="ARBA00004393"/>
    </source>
</evidence>
<evidence type="ECO:0000256" key="20">
    <source>
        <dbReference type="SAM" id="Phobius"/>
    </source>
</evidence>
<dbReference type="GO" id="GO:0005794">
    <property type="term" value="C:Golgi apparatus"/>
    <property type="evidence" value="ECO:0007669"/>
    <property type="project" value="UniProtKB-SubCell"/>
</dbReference>
<dbReference type="GO" id="GO:0035241">
    <property type="term" value="F:protein-arginine omega-N monomethyltransferase activity"/>
    <property type="evidence" value="ECO:0007669"/>
    <property type="project" value="TreeGrafter"/>
</dbReference>
<feature type="region of interest" description="Disordered" evidence="19">
    <location>
        <begin position="773"/>
        <end position="825"/>
    </location>
</feature>
<keyword evidence="5" id="KW-0645">Protease</keyword>
<dbReference type="PRINTS" id="PR00724">
    <property type="entry name" value="CRBOXYPTASEC"/>
</dbReference>
<evidence type="ECO:0000256" key="19">
    <source>
        <dbReference type="SAM" id="MobiDB-lite"/>
    </source>
</evidence>
<dbReference type="InterPro" id="IPR029058">
    <property type="entry name" value="AB_hydrolase_fold"/>
</dbReference>
<reference evidence="22" key="1">
    <citation type="submission" date="2019-04" db="EMBL/GenBank/DDBJ databases">
        <title>Friends and foes A comparative genomics studyof 23 Aspergillus species from section Flavi.</title>
        <authorList>
            <consortium name="DOE Joint Genome Institute"/>
            <person name="Kjaerbolling I."/>
            <person name="Vesth T."/>
            <person name="Frisvad J.C."/>
            <person name="Nybo J.L."/>
            <person name="Theobald S."/>
            <person name="Kildgaard S."/>
            <person name="Isbrandt T."/>
            <person name="Kuo A."/>
            <person name="Sato A."/>
            <person name="Lyhne E.K."/>
            <person name="Kogle M.E."/>
            <person name="Wiebenga A."/>
            <person name="Kun R.S."/>
            <person name="Lubbers R.J."/>
            <person name="Makela M.R."/>
            <person name="Barry K."/>
            <person name="Chovatia M."/>
            <person name="Clum A."/>
            <person name="Daum C."/>
            <person name="Haridas S."/>
            <person name="He G."/>
            <person name="LaButti K."/>
            <person name="Lipzen A."/>
            <person name="Mondo S."/>
            <person name="Riley R."/>
            <person name="Salamov A."/>
            <person name="Simmons B.A."/>
            <person name="Magnuson J.K."/>
            <person name="Henrissat B."/>
            <person name="Mortensen U.H."/>
            <person name="Larsen T.O."/>
            <person name="Devries R.P."/>
            <person name="Grigoriev I.V."/>
            <person name="Machida M."/>
            <person name="Baker S.E."/>
            <person name="Andersen M.R."/>
        </authorList>
    </citation>
    <scope>NUCLEOTIDE SEQUENCE [LARGE SCALE GENOMIC DNA]</scope>
    <source>
        <strain evidence="22">CBS 130015</strain>
    </source>
</reference>
<dbReference type="InterPro" id="IPR018202">
    <property type="entry name" value="Ser_caboxypep_ser_AS"/>
</dbReference>
<keyword evidence="6 20" id="KW-0812">Transmembrane</keyword>
<evidence type="ECO:0000256" key="18">
    <source>
        <dbReference type="ARBA" id="ARBA00042717"/>
    </source>
</evidence>
<keyword evidence="7" id="KW-0053">Apoptosis</keyword>
<dbReference type="InterPro" id="IPR001563">
    <property type="entry name" value="Peptidase_S10"/>
</dbReference>
<dbReference type="SUPFAM" id="SSF53474">
    <property type="entry name" value="alpha/beta-Hydrolases"/>
    <property type="match status" value="1"/>
</dbReference>
<dbReference type="PROSITE" id="PS00131">
    <property type="entry name" value="CARBOXYPEPT_SER_SER"/>
    <property type="match status" value="1"/>
</dbReference>